<name>X1U5T2_9ZZZZ</name>
<dbReference type="AlphaFoldDB" id="X1U5T2"/>
<feature type="transmembrane region" description="Helical" evidence="6">
    <location>
        <begin position="73"/>
        <end position="90"/>
    </location>
</feature>
<feature type="transmembrane region" description="Helical" evidence="6">
    <location>
        <begin position="120"/>
        <end position="145"/>
    </location>
</feature>
<sequence length="281" mass="31625">MIPLKVFFAFAYVIYTGALLGLIFVLLQDNGGASERWISLGGLRLQPSEFAKIAIVLALARYLSQCKIQNNKLKDFIIVFIMVAIPVYLIKEQPDLGTSLVFLSLIIPLLYWAGIQPFTLFVLISPFLSVITSFQFIFFLCWMLIMTGVLYLSKKRLVVVMGLFLANIIVGFITPELWNNLEDYQKQRIKILFDPHQDARGTGYQVIQSMNAIGSGGSAGKGFLKGTQTQLRFLPEQNTDFIFSVLGEEFGFVGISTVFLLFFLLINRMISAAVNARNQFE</sequence>
<keyword evidence="2 6" id="KW-0812">Transmembrane</keyword>
<dbReference type="PANTHER" id="PTHR30474:SF1">
    <property type="entry name" value="PEPTIDOGLYCAN GLYCOSYLTRANSFERASE MRDB"/>
    <property type="match status" value="1"/>
</dbReference>
<gene>
    <name evidence="7" type="ORF">S12H4_29631</name>
</gene>
<reference evidence="7" key="1">
    <citation type="journal article" date="2014" name="Front. Microbiol.">
        <title>High frequency of phylogenetically diverse reductive dehalogenase-homologous genes in deep subseafloor sedimentary metagenomes.</title>
        <authorList>
            <person name="Kawai M."/>
            <person name="Futagami T."/>
            <person name="Toyoda A."/>
            <person name="Takaki Y."/>
            <person name="Nishi S."/>
            <person name="Hori S."/>
            <person name="Arai W."/>
            <person name="Tsubouchi T."/>
            <person name="Morono Y."/>
            <person name="Uchiyama I."/>
            <person name="Ito T."/>
            <person name="Fujiyama A."/>
            <person name="Inagaki F."/>
            <person name="Takami H."/>
        </authorList>
    </citation>
    <scope>NUCLEOTIDE SEQUENCE</scope>
    <source>
        <strain evidence="7">Expedition CK06-06</strain>
    </source>
</reference>
<dbReference type="EMBL" id="BARW01017112">
    <property type="protein sequence ID" value="GAI98956.1"/>
    <property type="molecule type" value="Genomic_DNA"/>
</dbReference>
<evidence type="ECO:0000313" key="7">
    <source>
        <dbReference type="EMBL" id="GAI98956.1"/>
    </source>
</evidence>
<dbReference type="GO" id="GO:0032153">
    <property type="term" value="C:cell division site"/>
    <property type="evidence" value="ECO:0007669"/>
    <property type="project" value="TreeGrafter"/>
</dbReference>
<dbReference type="Pfam" id="PF01098">
    <property type="entry name" value="FTSW_RODA_SPOVE"/>
    <property type="match status" value="2"/>
</dbReference>
<keyword evidence="5 6" id="KW-0472">Membrane</keyword>
<dbReference type="NCBIfam" id="NF037961">
    <property type="entry name" value="RodA_shape"/>
    <property type="match status" value="1"/>
</dbReference>
<dbReference type="GO" id="GO:0015648">
    <property type="term" value="F:lipid-linked peptidoglycan transporter activity"/>
    <property type="evidence" value="ECO:0007669"/>
    <property type="project" value="TreeGrafter"/>
</dbReference>
<evidence type="ECO:0000256" key="1">
    <source>
        <dbReference type="ARBA" id="ARBA00004141"/>
    </source>
</evidence>
<dbReference type="GO" id="GO:0005886">
    <property type="term" value="C:plasma membrane"/>
    <property type="evidence" value="ECO:0007669"/>
    <property type="project" value="TreeGrafter"/>
</dbReference>
<evidence type="ECO:0000256" key="2">
    <source>
        <dbReference type="ARBA" id="ARBA00022692"/>
    </source>
</evidence>
<feature type="transmembrane region" description="Helical" evidence="6">
    <location>
        <begin position="6"/>
        <end position="27"/>
    </location>
</feature>
<evidence type="ECO:0000256" key="5">
    <source>
        <dbReference type="ARBA" id="ARBA00023136"/>
    </source>
</evidence>
<dbReference type="InterPro" id="IPR001182">
    <property type="entry name" value="FtsW/RodA"/>
</dbReference>
<feature type="transmembrane region" description="Helical" evidence="6">
    <location>
        <begin position="157"/>
        <end position="178"/>
    </location>
</feature>
<feature type="transmembrane region" description="Helical" evidence="6">
    <location>
        <begin position="96"/>
        <end position="113"/>
    </location>
</feature>
<comment type="caution">
    <text evidence="7">The sequence shown here is derived from an EMBL/GenBank/DDBJ whole genome shotgun (WGS) entry which is preliminary data.</text>
</comment>
<organism evidence="7">
    <name type="scientific">marine sediment metagenome</name>
    <dbReference type="NCBI Taxonomy" id="412755"/>
    <lineage>
        <taxon>unclassified sequences</taxon>
        <taxon>metagenomes</taxon>
        <taxon>ecological metagenomes</taxon>
    </lineage>
</organism>
<keyword evidence="4 6" id="KW-1133">Transmembrane helix</keyword>
<protein>
    <recommendedName>
        <fullName evidence="8">Rod shape-determining protein RodA</fullName>
    </recommendedName>
</protein>
<keyword evidence="3" id="KW-0133">Cell shape</keyword>
<proteinExistence type="predicted"/>
<evidence type="ECO:0008006" key="8">
    <source>
        <dbReference type="Google" id="ProtNLM"/>
    </source>
</evidence>
<comment type="subcellular location">
    <subcellularLocation>
        <location evidence="1">Membrane</location>
        <topology evidence="1">Multi-pass membrane protein</topology>
    </subcellularLocation>
</comment>
<dbReference type="PANTHER" id="PTHR30474">
    <property type="entry name" value="CELL CYCLE PROTEIN"/>
    <property type="match status" value="1"/>
</dbReference>
<dbReference type="GO" id="GO:0008360">
    <property type="term" value="P:regulation of cell shape"/>
    <property type="evidence" value="ECO:0007669"/>
    <property type="project" value="UniProtKB-KW"/>
</dbReference>
<accession>X1U5T2</accession>
<feature type="transmembrane region" description="Helical" evidence="6">
    <location>
        <begin position="241"/>
        <end position="266"/>
    </location>
</feature>
<feature type="non-terminal residue" evidence="7">
    <location>
        <position position="281"/>
    </location>
</feature>
<evidence type="ECO:0000256" key="6">
    <source>
        <dbReference type="SAM" id="Phobius"/>
    </source>
</evidence>
<dbReference type="GO" id="GO:0051301">
    <property type="term" value="P:cell division"/>
    <property type="evidence" value="ECO:0007669"/>
    <property type="project" value="InterPro"/>
</dbReference>
<evidence type="ECO:0000256" key="3">
    <source>
        <dbReference type="ARBA" id="ARBA00022960"/>
    </source>
</evidence>
<evidence type="ECO:0000256" key="4">
    <source>
        <dbReference type="ARBA" id="ARBA00022989"/>
    </source>
</evidence>